<accession>A0A1Y2D2L4</accession>
<dbReference type="OrthoDB" id="2155315at2759"/>
<sequence>MRFNRKFIISLLFTITSAATTSRSSQMSEACKTEMINIEKCISSEITKDNINLICTTSKSNECQQFYTNPMSLTPSCQNISELISVSTKIFSNSLSLMCETDEEGNICPFTEYEIVASDPLNSLYSNMENSANADGLNAIKNTCTSEKCKAATKKYLQFIIDNNNSVSKTIELNYKFTSFQNTNVEVINNLKRYIEFLNGNECKNATTIQANQLKSDQISYALAKYIAKPTIISLTMYLILIFNFIII</sequence>
<evidence type="ECO:0000313" key="4">
    <source>
        <dbReference type="Proteomes" id="UP000193920"/>
    </source>
</evidence>
<dbReference type="EMBL" id="MCOG01000092">
    <property type="protein sequence ID" value="ORY52805.1"/>
    <property type="molecule type" value="Genomic_DNA"/>
</dbReference>
<keyword evidence="4" id="KW-1185">Reference proteome</keyword>
<evidence type="ECO:0000313" key="3">
    <source>
        <dbReference type="EMBL" id="ORY52805.1"/>
    </source>
</evidence>
<protein>
    <submittedName>
        <fullName evidence="3">Uncharacterized protein</fullName>
    </submittedName>
</protein>
<name>A0A1Y2D2L4_9FUNG</name>
<evidence type="ECO:0000256" key="1">
    <source>
        <dbReference type="SAM" id="Phobius"/>
    </source>
</evidence>
<keyword evidence="2" id="KW-0732">Signal</keyword>
<gene>
    <name evidence="3" type="ORF">LY90DRAFT_508166</name>
</gene>
<feature type="signal peptide" evidence="2">
    <location>
        <begin position="1"/>
        <end position="18"/>
    </location>
</feature>
<proteinExistence type="predicted"/>
<dbReference type="AlphaFoldDB" id="A0A1Y2D2L4"/>
<evidence type="ECO:0000256" key="2">
    <source>
        <dbReference type="SAM" id="SignalP"/>
    </source>
</evidence>
<keyword evidence="1" id="KW-0472">Membrane</keyword>
<feature type="chain" id="PRO_5012847413" evidence="2">
    <location>
        <begin position="19"/>
        <end position="248"/>
    </location>
</feature>
<reference evidence="3 4" key="1">
    <citation type="submission" date="2016-08" db="EMBL/GenBank/DDBJ databases">
        <title>A Parts List for Fungal Cellulosomes Revealed by Comparative Genomics.</title>
        <authorList>
            <consortium name="DOE Joint Genome Institute"/>
            <person name="Haitjema C.H."/>
            <person name="Gilmore S.P."/>
            <person name="Henske J.K."/>
            <person name="Solomon K.V."/>
            <person name="De Groot R."/>
            <person name="Kuo A."/>
            <person name="Mondo S.J."/>
            <person name="Salamov A.A."/>
            <person name="Labutti K."/>
            <person name="Zhao Z."/>
            <person name="Chiniquy J."/>
            <person name="Barry K."/>
            <person name="Brewer H.M."/>
            <person name="Purvine S.O."/>
            <person name="Wright A.T."/>
            <person name="Boxma B."/>
            <person name="Van Alen T."/>
            <person name="Hackstein J.H."/>
            <person name="Baker S.E."/>
            <person name="Grigoriev I.V."/>
            <person name="O'Malley M.A."/>
        </authorList>
    </citation>
    <scope>NUCLEOTIDE SEQUENCE [LARGE SCALE GENOMIC DNA]</scope>
    <source>
        <strain evidence="3 4">G1</strain>
    </source>
</reference>
<comment type="caution">
    <text evidence="3">The sequence shown here is derived from an EMBL/GenBank/DDBJ whole genome shotgun (WGS) entry which is preliminary data.</text>
</comment>
<dbReference type="Proteomes" id="UP000193920">
    <property type="component" value="Unassembled WGS sequence"/>
</dbReference>
<organism evidence="3 4">
    <name type="scientific">Neocallimastix californiae</name>
    <dbReference type="NCBI Taxonomy" id="1754190"/>
    <lineage>
        <taxon>Eukaryota</taxon>
        <taxon>Fungi</taxon>
        <taxon>Fungi incertae sedis</taxon>
        <taxon>Chytridiomycota</taxon>
        <taxon>Chytridiomycota incertae sedis</taxon>
        <taxon>Neocallimastigomycetes</taxon>
        <taxon>Neocallimastigales</taxon>
        <taxon>Neocallimastigaceae</taxon>
        <taxon>Neocallimastix</taxon>
    </lineage>
</organism>
<keyword evidence="1" id="KW-1133">Transmembrane helix</keyword>
<feature type="transmembrane region" description="Helical" evidence="1">
    <location>
        <begin position="226"/>
        <end position="247"/>
    </location>
</feature>
<keyword evidence="1" id="KW-0812">Transmembrane</keyword>